<evidence type="ECO:0000256" key="4">
    <source>
        <dbReference type="ARBA" id="ARBA00022729"/>
    </source>
</evidence>
<keyword evidence="7" id="KW-1015">Disulfide bond</keyword>
<accession>A0A2A2A811</accession>
<name>A0A2A2A811_9BURK</name>
<gene>
    <name evidence="8" type="ORF">CK625_13385</name>
</gene>
<keyword evidence="9" id="KW-1185">Reference proteome</keyword>
<dbReference type="GO" id="GO:0052689">
    <property type="term" value="F:carboxylic ester hydrolase activity"/>
    <property type="evidence" value="ECO:0007669"/>
    <property type="project" value="UniProtKB-KW"/>
</dbReference>
<dbReference type="EMBL" id="NSJB01000018">
    <property type="protein sequence ID" value="PAT33901.1"/>
    <property type="molecule type" value="Genomic_DNA"/>
</dbReference>
<keyword evidence="2" id="KW-0719">Serine esterase</keyword>
<reference evidence="8 9" key="1">
    <citation type="submission" date="2017-08" db="EMBL/GenBank/DDBJ databases">
        <title>WGS of Clinical strains of the CDC Group NO-1 linked to zoonotic infections in humans.</title>
        <authorList>
            <person name="Bernier A.-M."/>
            <person name="Bernard K."/>
        </authorList>
    </citation>
    <scope>NUCLEOTIDE SEQUENCE [LARGE SCALE GENOMIC DNA]</scope>
    <source>
        <strain evidence="8 9">NML00-0135</strain>
    </source>
</reference>
<evidence type="ECO:0000256" key="6">
    <source>
        <dbReference type="ARBA" id="ARBA00022837"/>
    </source>
</evidence>
<sequence>MTSIHSRRAPRRRFSAPRAGAPWPRSLLAGLLALGLAACGGGNDDDGRQPPAAFDFERAVQQLASASVPAAQIGLPTSGAQVVAVDAPAPVRGVQPPAAVQASVHIAAARAGDPAIHMALLLPKAWNGKVVMLGGGGYNGSIPNLHSYSAAPADRGPFPLLNQGYAVFASDSGHRANAAGSRDGSFGVNDAALENFSYAALKKVSDTANALLTGFYGRAPTQRYFIGGSTGGREALAVAQKWPADWDGVVAWYPAWNAASLDLQFGRISRAFAQPDAYPSLAQRKRLRLAALAQCDELDGLKDGIISHVAACNAAFDPTTAQYQGQPLRCASGGNEGDDCLSDAMIAALKVYDSPISFAAFATPQGSGETQYPGFNIWGSELGEEGSSPVQPVVNLLAMNTTPPASPAPLTAPYWAVFWDQWVRHFVTRDAGFDSLSLDPQAPGPWADRINALMRLQDVNSTDLGAFERKGGKLLMAHGSADVLVSTRATAQYYQRLQSTMGAETVRRFARYYEVPGYGHAASATFNASWDALGALDRWVTQGQAPSAEVITDTVGKPGRTRPLCDYPSWPRYKGQGDADRAESFACVTQ</sequence>
<keyword evidence="5 8" id="KW-0378">Hydrolase</keyword>
<dbReference type="InterPro" id="IPR029058">
    <property type="entry name" value="AB_hydrolase_fold"/>
</dbReference>
<evidence type="ECO:0000256" key="3">
    <source>
        <dbReference type="ARBA" id="ARBA00022723"/>
    </source>
</evidence>
<keyword evidence="3" id="KW-0479">Metal-binding</keyword>
<evidence type="ECO:0000313" key="9">
    <source>
        <dbReference type="Proteomes" id="UP000218054"/>
    </source>
</evidence>
<dbReference type="Gene3D" id="3.40.50.1820">
    <property type="entry name" value="alpha/beta hydrolase"/>
    <property type="match status" value="1"/>
</dbReference>
<dbReference type="AlphaFoldDB" id="A0A2A2A811"/>
<evidence type="ECO:0000256" key="1">
    <source>
        <dbReference type="ARBA" id="ARBA00006249"/>
    </source>
</evidence>
<dbReference type="PANTHER" id="PTHR33938:SF15">
    <property type="entry name" value="FERULOYL ESTERASE B-RELATED"/>
    <property type="match status" value="1"/>
</dbReference>
<dbReference type="Proteomes" id="UP000218054">
    <property type="component" value="Unassembled WGS sequence"/>
</dbReference>
<evidence type="ECO:0000313" key="8">
    <source>
        <dbReference type="EMBL" id="PAT33901.1"/>
    </source>
</evidence>
<protein>
    <submittedName>
        <fullName evidence="8">Tannase/feruloyl esterase family alpha/beta hydrolase</fullName>
    </submittedName>
</protein>
<dbReference type="Pfam" id="PF07519">
    <property type="entry name" value="Tannase"/>
    <property type="match status" value="1"/>
</dbReference>
<organism evidence="8 9">
    <name type="scientific">Vandammella animalimorsus</name>
    <dbReference type="NCBI Taxonomy" id="2029117"/>
    <lineage>
        <taxon>Bacteria</taxon>
        <taxon>Pseudomonadati</taxon>
        <taxon>Pseudomonadota</taxon>
        <taxon>Betaproteobacteria</taxon>
        <taxon>Burkholderiales</taxon>
        <taxon>Comamonadaceae</taxon>
        <taxon>Vandammella</taxon>
    </lineage>
</organism>
<evidence type="ECO:0000256" key="5">
    <source>
        <dbReference type="ARBA" id="ARBA00022801"/>
    </source>
</evidence>
<comment type="similarity">
    <text evidence="1">Belongs to the tannase family.</text>
</comment>
<comment type="caution">
    <text evidence="8">The sequence shown here is derived from an EMBL/GenBank/DDBJ whole genome shotgun (WGS) entry which is preliminary data.</text>
</comment>
<evidence type="ECO:0000256" key="2">
    <source>
        <dbReference type="ARBA" id="ARBA00022487"/>
    </source>
</evidence>
<dbReference type="GO" id="GO:0046872">
    <property type="term" value="F:metal ion binding"/>
    <property type="evidence" value="ECO:0007669"/>
    <property type="project" value="UniProtKB-KW"/>
</dbReference>
<dbReference type="SUPFAM" id="SSF53474">
    <property type="entry name" value="alpha/beta-Hydrolases"/>
    <property type="match status" value="1"/>
</dbReference>
<proteinExistence type="inferred from homology"/>
<evidence type="ECO:0000256" key="7">
    <source>
        <dbReference type="ARBA" id="ARBA00023157"/>
    </source>
</evidence>
<dbReference type="RefSeq" id="WP_095540827.1">
    <property type="nucleotide sequence ID" value="NZ_NSJB01000018.1"/>
</dbReference>
<keyword evidence="6" id="KW-0106">Calcium</keyword>
<keyword evidence="4" id="KW-0732">Signal</keyword>
<dbReference type="InterPro" id="IPR011118">
    <property type="entry name" value="Tannase/feruloyl_esterase"/>
</dbReference>
<dbReference type="PANTHER" id="PTHR33938">
    <property type="entry name" value="FERULOYL ESTERASE B-RELATED"/>
    <property type="match status" value="1"/>
</dbReference>